<protein>
    <submittedName>
        <fullName evidence="2">Stage II sporulation protein M</fullName>
    </submittedName>
</protein>
<keyword evidence="1" id="KW-0472">Membrane</keyword>
<dbReference type="GeneID" id="73288723"/>
<dbReference type="Proteomes" id="UP001056855">
    <property type="component" value="Chromosome"/>
</dbReference>
<name>A0A9E7N9Q2_9EURY</name>
<feature type="transmembrane region" description="Helical" evidence="1">
    <location>
        <begin position="179"/>
        <end position="199"/>
    </location>
</feature>
<organism evidence="2 3">
    <name type="scientific">Natronosalvus rutilus</name>
    <dbReference type="NCBI Taxonomy" id="2953753"/>
    <lineage>
        <taxon>Archaea</taxon>
        <taxon>Methanobacteriati</taxon>
        <taxon>Methanobacteriota</taxon>
        <taxon>Stenosarchaea group</taxon>
        <taxon>Halobacteria</taxon>
        <taxon>Halobacteriales</taxon>
        <taxon>Natrialbaceae</taxon>
        <taxon>Natronosalvus</taxon>
    </lineage>
</organism>
<feature type="transmembrane region" description="Helical" evidence="1">
    <location>
        <begin position="80"/>
        <end position="102"/>
    </location>
</feature>
<dbReference type="PANTHER" id="PTHR35337">
    <property type="entry name" value="SLR1478 PROTEIN"/>
    <property type="match status" value="1"/>
</dbReference>
<sequence length="274" mass="28854">MATRSRAATDSRDGPLVLVLALAGLSLLTALYLLVTESSIRPAAGASLLAVGFAAFAAIDRLSRRRVLAALEAGWREHRPYVGFAAATFAIGILLGVLLYALGVDLLEFVLEALGEELVGDEELEPGGEPGTESSSIELTAGLFVVNNSGPFVLAILGAVSLGAFTLLIMVFNGVLIGNLGAGIGGLIGYGEFVALLVPHGVFELTALFIAAGIGFRLVHRFGQRLRGNRDSFLTKRYLYRTGLLACFGWLLLVLAAFVEAYLTIAIVEALFGI</sequence>
<feature type="transmembrane region" description="Helical" evidence="1">
    <location>
        <begin position="244"/>
        <end position="268"/>
    </location>
</feature>
<keyword evidence="3" id="KW-1185">Reference proteome</keyword>
<keyword evidence="1" id="KW-0812">Transmembrane</keyword>
<dbReference type="KEGG" id="sawl:NGM29_01715"/>
<gene>
    <name evidence="2" type="ORF">NGM29_01715</name>
</gene>
<accession>A0A9E7N9Q2</accession>
<reference evidence="2" key="1">
    <citation type="submission" date="2022-06" db="EMBL/GenBank/DDBJ databases">
        <title>Diverse halophilic archaea isolated from saline environments.</title>
        <authorList>
            <person name="Cui H.-L."/>
        </authorList>
    </citation>
    <scope>NUCLEOTIDE SEQUENCE</scope>
    <source>
        <strain evidence="2">WLHS1</strain>
    </source>
</reference>
<evidence type="ECO:0000313" key="3">
    <source>
        <dbReference type="Proteomes" id="UP001056855"/>
    </source>
</evidence>
<dbReference type="AlphaFoldDB" id="A0A9E7N9Q2"/>
<keyword evidence="1" id="KW-1133">Transmembrane helix</keyword>
<dbReference type="PANTHER" id="PTHR35337:SF1">
    <property type="entry name" value="SLR1478 PROTEIN"/>
    <property type="match status" value="1"/>
</dbReference>
<dbReference type="Pfam" id="PF01944">
    <property type="entry name" value="SpoIIM"/>
    <property type="match status" value="1"/>
</dbReference>
<proteinExistence type="predicted"/>
<dbReference type="InterPro" id="IPR002798">
    <property type="entry name" value="SpoIIM-like"/>
</dbReference>
<feature type="transmembrane region" description="Helical" evidence="1">
    <location>
        <begin position="16"/>
        <end position="34"/>
    </location>
</feature>
<dbReference type="EMBL" id="CP100355">
    <property type="protein sequence ID" value="UTF54030.1"/>
    <property type="molecule type" value="Genomic_DNA"/>
</dbReference>
<feature type="transmembrane region" description="Helical" evidence="1">
    <location>
        <begin position="40"/>
        <end position="59"/>
    </location>
</feature>
<evidence type="ECO:0000313" key="2">
    <source>
        <dbReference type="EMBL" id="UTF54030.1"/>
    </source>
</evidence>
<feature type="transmembrane region" description="Helical" evidence="1">
    <location>
        <begin position="152"/>
        <end position="172"/>
    </location>
</feature>
<evidence type="ECO:0000256" key="1">
    <source>
        <dbReference type="SAM" id="Phobius"/>
    </source>
</evidence>
<feature type="transmembrane region" description="Helical" evidence="1">
    <location>
        <begin position="205"/>
        <end position="223"/>
    </location>
</feature>
<dbReference type="RefSeq" id="WP_254158540.1">
    <property type="nucleotide sequence ID" value="NZ_CP100355.1"/>
</dbReference>